<dbReference type="GO" id="GO:0005509">
    <property type="term" value="F:calcium ion binding"/>
    <property type="evidence" value="ECO:0007669"/>
    <property type="project" value="InterPro"/>
</dbReference>
<sequence length="125" mass="14682">MEFSLQNDLIGVTFRPYEMVISGKDSLKWWASTETAAVRWFHCYLFDVMTEKDEISLEAKATFDELDEDHNGSITVDELKRKLERMCGRPLKMSTVELFMKQYDKDGDKKWSPVELADFLKQNNE</sequence>
<dbReference type="PROSITE" id="PS50222">
    <property type="entry name" value="EF_HAND_2"/>
    <property type="match status" value="1"/>
</dbReference>
<protein>
    <submittedName>
        <fullName evidence="1">Uncharacterized protein</fullName>
    </submittedName>
</protein>
<dbReference type="InterPro" id="IPR018247">
    <property type="entry name" value="EF_Hand_1_Ca_BS"/>
</dbReference>
<dbReference type="EMBL" id="JXXN02000113">
    <property type="protein sequence ID" value="THD28595.1"/>
    <property type="molecule type" value="Genomic_DNA"/>
</dbReference>
<dbReference type="Proteomes" id="UP000230066">
    <property type="component" value="Unassembled WGS sequence"/>
</dbReference>
<dbReference type="InterPro" id="IPR011992">
    <property type="entry name" value="EF-hand-dom_pair"/>
</dbReference>
<comment type="caution">
    <text evidence="1">The sequence shown here is derived from an EMBL/GenBank/DDBJ whole genome shotgun (WGS) entry which is preliminary data.</text>
</comment>
<evidence type="ECO:0000313" key="2">
    <source>
        <dbReference type="Proteomes" id="UP000230066"/>
    </source>
</evidence>
<dbReference type="Pfam" id="PF13499">
    <property type="entry name" value="EF-hand_7"/>
    <property type="match status" value="1"/>
</dbReference>
<dbReference type="AlphaFoldDB" id="A0A2H1CXK1"/>
<dbReference type="Gene3D" id="1.10.238.10">
    <property type="entry name" value="EF-hand"/>
    <property type="match status" value="1"/>
</dbReference>
<evidence type="ECO:0000313" key="1">
    <source>
        <dbReference type="EMBL" id="THD28595.1"/>
    </source>
</evidence>
<dbReference type="InterPro" id="IPR002048">
    <property type="entry name" value="EF_hand_dom"/>
</dbReference>
<reference evidence="1" key="1">
    <citation type="submission" date="2019-03" db="EMBL/GenBank/DDBJ databases">
        <title>Improved annotation for the trematode Fasciola hepatica.</title>
        <authorList>
            <person name="Choi Y.-J."/>
            <person name="Martin J."/>
            <person name="Mitreva M."/>
        </authorList>
    </citation>
    <scope>NUCLEOTIDE SEQUENCE [LARGE SCALE GENOMIC DNA]</scope>
</reference>
<name>A0A2H1CXK1_FASHE</name>
<organism evidence="1 2">
    <name type="scientific">Fasciola hepatica</name>
    <name type="common">Liver fluke</name>
    <dbReference type="NCBI Taxonomy" id="6192"/>
    <lineage>
        <taxon>Eukaryota</taxon>
        <taxon>Metazoa</taxon>
        <taxon>Spiralia</taxon>
        <taxon>Lophotrochozoa</taxon>
        <taxon>Platyhelminthes</taxon>
        <taxon>Trematoda</taxon>
        <taxon>Digenea</taxon>
        <taxon>Plagiorchiida</taxon>
        <taxon>Echinostomata</taxon>
        <taxon>Echinostomatoidea</taxon>
        <taxon>Fasciolidae</taxon>
        <taxon>Fasciola</taxon>
    </lineage>
</organism>
<dbReference type="SMART" id="SM00054">
    <property type="entry name" value="EFh"/>
    <property type="match status" value="2"/>
</dbReference>
<accession>A0A2H1CXK1</accession>
<dbReference type="PROSITE" id="PS00018">
    <property type="entry name" value="EF_HAND_1"/>
    <property type="match status" value="1"/>
</dbReference>
<dbReference type="CDD" id="cd00051">
    <property type="entry name" value="EFh"/>
    <property type="match status" value="1"/>
</dbReference>
<gene>
    <name evidence="1" type="ORF">D915_000532</name>
</gene>
<keyword evidence="2" id="KW-1185">Reference proteome</keyword>
<proteinExistence type="predicted"/>
<dbReference type="SUPFAM" id="SSF47473">
    <property type="entry name" value="EF-hand"/>
    <property type="match status" value="1"/>
</dbReference>